<evidence type="ECO:0000313" key="7">
    <source>
        <dbReference type="EMBL" id="PWN61689.1"/>
    </source>
</evidence>
<feature type="transmembrane region" description="Helical" evidence="4">
    <location>
        <begin position="152"/>
        <end position="173"/>
    </location>
</feature>
<name>A0A316WKJ1_9FLAO</name>
<dbReference type="InterPro" id="IPR009057">
    <property type="entry name" value="Homeodomain-like_sf"/>
</dbReference>
<dbReference type="GO" id="GO:0003700">
    <property type="term" value="F:DNA-binding transcription factor activity"/>
    <property type="evidence" value="ECO:0007669"/>
    <property type="project" value="InterPro"/>
</dbReference>
<reference evidence="6 9" key="2">
    <citation type="journal article" date="2019" name="Stand. Genomic Sci.">
        <title>Draft Whole-Genome Sequence of a Novel Chryseobacterium viscerum Strain Isolated from Fresh Water at Dripping Springs, New Mexico.</title>
        <authorList>
            <person name="Kyndt J.A."/>
            <person name="Moore T.C."/>
        </authorList>
    </citation>
    <scope>NUCLEOTIDE SEQUENCE [LARGE SCALE GENOMIC DNA]</scope>
    <source>
        <strain evidence="6 9">DPS</strain>
    </source>
</reference>
<dbReference type="Proteomes" id="UP000236413">
    <property type="component" value="Unassembled WGS sequence"/>
</dbReference>
<dbReference type="PANTHER" id="PTHR43280">
    <property type="entry name" value="ARAC-FAMILY TRANSCRIPTIONAL REGULATOR"/>
    <property type="match status" value="1"/>
</dbReference>
<dbReference type="EMBL" id="PPEG02000004">
    <property type="protein sequence ID" value="PWN61689.1"/>
    <property type="molecule type" value="Genomic_DNA"/>
</dbReference>
<evidence type="ECO:0000256" key="4">
    <source>
        <dbReference type="SAM" id="Phobius"/>
    </source>
</evidence>
<evidence type="ECO:0000256" key="1">
    <source>
        <dbReference type="ARBA" id="ARBA00023015"/>
    </source>
</evidence>
<feature type="transmembrane region" description="Helical" evidence="4">
    <location>
        <begin position="119"/>
        <end position="137"/>
    </location>
</feature>
<dbReference type="AlphaFoldDB" id="A0A316WKJ1"/>
<evidence type="ECO:0000259" key="5">
    <source>
        <dbReference type="PROSITE" id="PS01124"/>
    </source>
</evidence>
<keyword evidence="3" id="KW-0804">Transcription</keyword>
<protein>
    <submittedName>
        <fullName evidence="7">AraC family transcriptional regulator</fullName>
    </submittedName>
    <submittedName>
        <fullName evidence="6">Helix-turn-helix transcriptional regulator</fullName>
    </submittedName>
</protein>
<feature type="domain" description="HTH araC/xylS-type" evidence="5">
    <location>
        <begin position="216"/>
        <end position="324"/>
    </location>
</feature>
<dbReference type="RefSeq" id="WP_103233919.1">
    <property type="nucleotide sequence ID" value="NZ_PPEG02000004.1"/>
</dbReference>
<evidence type="ECO:0000256" key="3">
    <source>
        <dbReference type="ARBA" id="ARBA00023163"/>
    </source>
</evidence>
<dbReference type="GO" id="GO:0043565">
    <property type="term" value="F:sequence-specific DNA binding"/>
    <property type="evidence" value="ECO:0007669"/>
    <property type="project" value="InterPro"/>
</dbReference>
<evidence type="ECO:0000313" key="9">
    <source>
        <dbReference type="Proteomes" id="UP000326384"/>
    </source>
</evidence>
<keyword evidence="4" id="KW-0812">Transmembrane</keyword>
<dbReference type="Proteomes" id="UP000326384">
    <property type="component" value="Unassembled WGS sequence"/>
</dbReference>
<dbReference type="SMART" id="SM00342">
    <property type="entry name" value="HTH_ARAC"/>
    <property type="match status" value="1"/>
</dbReference>
<reference evidence="7 8" key="1">
    <citation type="submission" date="2018-04" db="EMBL/GenBank/DDBJ databases">
        <title>Chryseobacterium oncorhynchi 701B-08T from rainbow trout, and Chryseobacterium viscerum 687B-08T from diseased fish.</title>
        <authorList>
            <person name="Jeong J.-J."/>
            <person name="Lee Y.J."/>
            <person name="Pathiraja D."/>
            <person name="Park B."/>
            <person name="Choi I.-G."/>
            <person name="Kim K.D."/>
        </authorList>
    </citation>
    <scope>NUCLEOTIDE SEQUENCE [LARGE SCALE GENOMIC DNA]</scope>
    <source>
        <strain evidence="7 8">687B-08</strain>
    </source>
</reference>
<evidence type="ECO:0000256" key="2">
    <source>
        <dbReference type="ARBA" id="ARBA00023125"/>
    </source>
</evidence>
<proteinExistence type="predicted"/>
<keyword evidence="1" id="KW-0805">Transcription regulation</keyword>
<feature type="transmembrane region" description="Helical" evidence="4">
    <location>
        <begin position="46"/>
        <end position="64"/>
    </location>
</feature>
<dbReference type="Gene3D" id="1.10.10.60">
    <property type="entry name" value="Homeodomain-like"/>
    <property type="match status" value="1"/>
</dbReference>
<evidence type="ECO:0000313" key="8">
    <source>
        <dbReference type="Proteomes" id="UP000236413"/>
    </source>
</evidence>
<feature type="transmembrane region" description="Helical" evidence="4">
    <location>
        <begin position="71"/>
        <end position="90"/>
    </location>
</feature>
<accession>A0A316WKJ1</accession>
<evidence type="ECO:0000313" key="6">
    <source>
        <dbReference type="EMBL" id="KAB1230388.1"/>
    </source>
</evidence>
<dbReference type="SUPFAM" id="SSF46689">
    <property type="entry name" value="Homeodomain-like"/>
    <property type="match status" value="1"/>
</dbReference>
<dbReference type="PROSITE" id="PS01124">
    <property type="entry name" value="HTH_ARAC_FAMILY_2"/>
    <property type="match status" value="1"/>
</dbReference>
<dbReference type="PANTHER" id="PTHR43280:SF29">
    <property type="entry name" value="ARAC-FAMILY TRANSCRIPTIONAL REGULATOR"/>
    <property type="match status" value="1"/>
</dbReference>
<keyword evidence="9" id="KW-1185">Reference proteome</keyword>
<dbReference type="Pfam" id="PF12833">
    <property type="entry name" value="HTH_18"/>
    <property type="match status" value="1"/>
</dbReference>
<feature type="transmembrane region" description="Helical" evidence="4">
    <location>
        <begin position="96"/>
        <end position="114"/>
    </location>
</feature>
<sequence>MTAKKNIIDNIDRLKRELLDKYVLLMITLLIVYVSIFYLYMYNKTVIIYLVSGIFFLSYGYIIVRKRYPIKLIVHIYLITAPLYNLYITLFFWKSSVASLCWLIPIPLGAHIFFQKKQTIIYTGYLILLVIIIYLIAENFSFNFQKYSQSQILVTDVLLFISNILIVCLLVYYKDLIRKQEIRLELEGSKIKISPYKAKKREKQLINNDIDNDFLENIFNRIDESMKKNSYFKDSKFNLSSLSAALHINHHYISKAIHNKGYSNFNSYINNYRVNYIKKLLDEVDLQKTTLMYIYTEAGFSNQSTFNRVFKQIEGVTPSDYIQKKINEIRK</sequence>
<comment type="caution">
    <text evidence="7">The sequence shown here is derived from an EMBL/GenBank/DDBJ whole genome shotgun (WGS) entry which is preliminary data.</text>
</comment>
<keyword evidence="2" id="KW-0238">DNA-binding</keyword>
<organism evidence="7 8">
    <name type="scientific">Chryseobacterium viscerum</name>
    <dbReference type="NCBI Taxonomy" id="1037377"/>
    <lineage>
        <taxon>Bacteria</taxon>
        <taxon>Pseudomonadati</taxon>
        <taxon>Bacteroidota</taxon>
        <taxon>Flavobacteriia</taxon>
        <taxon>Flavobacteriales</taxon>
        <taxon>Weeksellaceae</taxon>
        <taxon>Chryseobacterium group</taxon>
        <taxon>Chryseobacterium</taxon>
    </lineage>
</organism>
<gene>
    <name evidence="7" type="ORF">C1634_010445</name>
    <name evidence="6" type="ORF">F8D52_11500</name>
</gene>
<keyword evidence="4" id="KW-1133">Transmembrane helix</keyword>
<keyword evidence="4" id="KW-0472">Membrane</keyword>
<feature type="transmembrane region" description="Helical" evidence="4">
    <location>
        <begin position="21"/>
        <end position="40"/>
    </location>
</feature>
<dbReference type="EMBL" id="VTPV01000006">
    <property type="protein sequence ID" value="KAB1230388.1"/>
    <property type="molecule type" value="Genomic_DNA"/>
</dbReference>
<dbReference type="InterPro" id="IPR018060">
    <property type="entry name" value="HTH_AraC"/>
</dbReference>